<dbReference type="Proteomes" id="UP001597460">
    <property type="component" value="Unassembled WGS sequence"/>
</dbReference>
<evidence type="ECO:0000313" key="3">
    <source>
        <dbReference type="EMBL" id="MFD2533065.1"/>
    </source>
</evidence>
<gene>
    <name evidence="3" type="ORF">ACFSVN_11455</name>
</gene>
<dbReference type="Pfam" id="PF00932">
    <property type="entry name" value="LTD"/>
    <property type="match status" value="1"/>
</dbReference>
<sequence length="937" mass="105617">MAQKLLSNKLQQKLHIALIVLCSFFGMQVEAQSVLLPGDVVVVSANVDTQSFDFIPLIDIERGTSVYFSDARWDRSEGLLDGNELRLTFNESISAGTNIHVNSEDDPRFSKIGALNFRGDSHSVLVYQKEETVHRFIFGMGWGKGQVWNREAQSDEGSDIPLSLSENSHALLSLGEERNQQYYLRNGASGTKNMLLSMVGNPQNWRGNNQNSFPDFGTSFNLMSPPVIQFDKSISEINEGDSIAVLHIAVYEHDGSRISVDVEFDSLRSIVNKTDLNEFSSKRINFTGLVGDFTYAVEVPISDDEIYEGLETGIFTLNNLSAGNYGDFLTHNLLIEDNEQPEVIISRVANSIDRSGYIEIQNRQDGIVSMEGWMLSGNNLTFEFPENAVLLPKETLKWVDASELELTDEVAKVFSSESRRKMLNSDGGVLTLQNSTGRVVHQVNYLQLRNNEGRESTRNDLVLRESGQNMQSGTLSNRTSQNVTTLRIQNSGWKFLTGGNEFNTEFSGKAFYSWNEEMQGFQAISDAPAKEQVVLGFFDTDEMQSLSNHISLKNKSAPAEVLNFTVSATDTDRNETVDGIEGLNLAYNDLDRSISVSGLVDLIKKEYPELPVSDHIYSVRQNTSGAIEFEKLEVQESIPSKSPFILMLESETPVTYLTFNKDEFEESLSSAQDVRDETYGGGFELTLKTQSEEEEIQIHLTDGVNSERSKDLNSYPELYLPDQPYLNFSFREGADFYNQLTLFSGIGRQIELPIHFSSYEAGNFTFSVTKWEQIPSEWSIILVDQKTDKEYDLRRNFSVTIEHEFTKTISSGEEINRFSKTQHRADERFVLKIAPSQISNQNVEELNDKPRQVELHQNYPNPFNPVTTISFYLPQSQEVRLSVFNIVGQPVAVIVDGTLSAGQQQFEWDATDKPSGMYIYQLEVGNNVMTRKMTLVK</sequence>
<comment type="caution">
    <text evidence="3">The sequence shown here is derived from an EMBL/GenBank/DDBJ whole genome shotgun (WGS) entry which is preliminary data.</text>
</comment>
<reference evidence="4" key="1">
    <citation type="journal article" date="2019" name="Int. J. Syst. Evol. Microbiol.">
        <title>The Global Catalogue of Microorganisms (GCM) 10K type strain sequencing project: providing services to taxonomists for standard genome sequencing and annotation.</title>
        <authorList>
            <consortium name="The Broad Institute Genomics Platform"/>
            <consortium name="The Broad Institute Genome Sequencing Center for Infectious Disease"/>
            <person name="Wu L."/>
            <person name="Ma J."/>
        </authorList>
    </citation>
    <scope>NUCLEOTIDE SEQUENCE [LARGE SCALE GENOMIC DNA]</scope>
    <source>
        <strain evidence="4">KCTC 52042</strain>
    </source>
</reference>
<dbReference type="Gene3D" id="2.60.40.2030">
    <property type="match status" value="1"/>
</dbReference>
<accession>A0ABW5JMT5</accession>
<dbReference type="SUPFAM" id="SSF74853">
    <property type="entry name" value="Lamin A/C globular tail domain"/>
    <property type="match status" value="1"/>
</dbReference>
<dbReference type="Pfam" id="PF18962">
    <property type="entry name" value="Por_Secre_tail"/>
    <property type="match status" value="1"/>
</dbReference>
<dbReference type="EMBL" id="JBHULI010000025">
    <property type="protein sequence ID" value="MFD2533065.1"/>
    <property type="molecule type" value="Genomic_DNA"/>
</dbReference>
<feature type="domain" description="Secretion system C-terminal sorting" evidence="2">
    <location>
        <begin position="859"/>
        <end position="933"/>
    </location>
</feature>
<organism evidence="3 4">
    <name type="scientific">Gracilimonas halophila</name>
    <dbReference type="NCBI Taxonomy" id="1834464"/>
    <lineage>
        <taxon>Bacteria</taxon>
        <taxon>Pseudomonadati</taxon>
        <taxon>Balneolota</taxon>
        <taxon>Balneolia</taxon>
        <taxon>Balneolales</taxon>
        <taxon>Balneolaceae</taxon>
        <taxon>Gracilimonas</taxon>
    </lineage>
</organism>
<dbReference type="InterPro" id="IPR036415">
    <property type="entry name" value="Lamin_tail_dom_sf"/>
</dbReference>
<evidence type="ECO:0000259" key="2">
    <source>
        <dbReference type="Pfam" id="PF18962"/>
    </source>
</evidence>
<proteinExistence type="predicted"/>
<dbReference type="SUPFAM" id="SSF141072">
    <property type="entry name" value="CalX-like"/>
    <property type="match status" value="1"/>
</dbReference>
<evidence type="ECO:0000313" key="4">
    <source>
        <dbReference type="Proteomes" id="UP001597460"/>
    </source>
</evidence>
<dbReference type="InterPro" id="IPR026444">
    <property type="entry name" value="Secre_tail"/>
</dbReference>
<dbReference type="InterPro" id="IPR001322">
    <property type="entry name" value="Lamin_tail_dom"/>
</dbReference>
<dbReference type="NCBIfam" id="TIGR04183">
    <property type="entry name" value="Por_Secre_tail"/>
    <property type="match status" value="1"/>
</dbReference>
<name>A0ABW5JMT5_9BACT</name>
<keyword evidence="4" id="KW-1185">Reference proteome</keyword>
<evidence type="ECO:0000259" key="1">
    <source>
        <dbReference type="Pfam" id="PF00932"/>
    </source>
</evidence>
<dbReference type="Gene3D" id="2.60.40.1260">
    <property type="entry name" value="Lamin Tail domain"/>
    <property type="match status" value="1"/>
</dbReference>
<dbReference type="RefSeq" id="WP_390302684.1">
    <property type="nucleotide sequence ID" value="NZ_JBHULI010000025.1"/>
</dbReference>
<dbReference type="Gene3D" id="2.60.40.4070">
    <property type="match status" value="1"/>
</dbReference>
<dbReference type="InterPro" id="IPR038081">
    <property type="entry name" value="CalX-like_sf"/>
</dbReference>
<feature type="domain" description="LTD" evidence="1">
    <location>
        <begin position="340"/>
        <end position="445"/>
    </location>
</feature>
<protein>
    <submittedName>
        <fullName evidence="3">T9SS type A sorting domain-containing protein</fullName>
    </submittedName>
</protein>